<protein>
    <recommendedName>
        <fullName evidence="2">Outer membrane protein beta-barrel domain-containing protein</fullName>
    </recommendedName>
</protein>
<dbReference type="Proteomes" id="UP000202440">
    <property type="component" value="Chromosome"/>
</dbReference>
<evidence type="ECO:0000313" key="3">
    <source>
        <dbReference type="EMBL" id="ASP37696.1"/>
    </source>
</evidence>
<keyword evidence="1" id="KW-0732">Signal</keyword>
<proteinExistence type="predicted"/>
<feature type="domain" description="Outer membrane protein beta-barrel" evidence="2">
    <location>
        <begin position="172"/>
        <end position="331"/>
    </location>
</feature>
<organism evidence="3 4">
    <name type="scientific">Bacterioplanes sanyensis</name>
    <dbReference type="NCBI Taxonomy" id="1249553"/>
    <lineage>
        <taxon>Bacteria</taxon>
        <taxon>Pseudomonadati</taxon>
        <taxon>Pseudomonadota</taxon>
        <taxon>Gammaproteobacteria</taxon>
        <taxon>Oceanospirillales</taxon>
        <taxon>Oceanospirillaceae</taxon>
        <taxon>Bacterioplanes</taxon>
    </lineage>
</organism>
<accession>A0A222FGG5</accession>
<dbReference type="Gene3D" id="2.40.160.20">
    <property type="match status" value="1"/>
</dbReference>
<evidence type="ECO:0000313" key="4">
    <source>
        <dbReference type="Proteomes" id="UP000202440"/>
    </source>
</evidence>
<dbReference type="Pfam" id="PF13505">
    <property type="entry name" value="OMP_b-brl"/>
    <property type="match status" value="1"/>
</dbReference>
<reference evidence="3 4" key="1">
    <citation type="submission" date="2017-07" db="EMBL/GenBank/DDBJ databases">
        <title>Annotated genome sequence of Bacterioplanes sanyensis isolated from Red Sea.</title>
        <authorList>
            <person name="Rehman Z.U."/>
        </authorList>
    </citation>
    <scope>NUCLEOTIDE SEQUENCE [LARGE SCALE GENOMIC DNA]</scope>
    <source>
        <strain evidence="3 4">NV9</strain>
    </source>
</reference>
<sequence length="331" mass="35662">MYTAVDRNPSGSAQQRILSTLPALICFTLTRMRRDALHSCCYSPCYSAYLRGLAMQVTAALQKSTLAAALALATLSTSVSANQIEDKPSAAAIVADAAIARPAYIILSQAGALIYGATLPLTLLTGSADAVAETLVVTPLQQGFLRCLGCRKINTEVSRMEEGDGKTIQHFVQLNAGYNMFKDKSLDEDANSAGGGFAVGTHFRLSDTSRFDVMLGARYLGKPDYDDAGFEDQVLSYQITSRFGRAIGDGVDIMGKLGVHRWQADWDVESPEEGESDSGSASGNGFLYGLGLDFRLSDSMRAGIEYTRYNLDDGKYEVELDTIDLTAAIMF</sequence>
<name>A0A222FGG5_9GAMM</name>
<dbReference type="SUPFAM" id="SSF56925">
    <property type="entry name" value="OMPA-like"/>
    <property type="match status" value="1"/>
</dbReference>
<dbReference type="InterPro" id="IPR027385">
    <property type="entry name" value="Beta-barrel_OMP"/>
</dbReference>
<dbReference type="AlphaFoldDB" id="A0A222FGG5"/>
<evidence type="ECO:0000256" key="1">
    <source>
        <dbReference type="ARBA" id="ARBA00022729"/>
    </source>
</evidence>
<dbReference type="InterPro" id="IPR011250">
    <property type="entry name" value="OMP/PagP_B-barrel"/>
</dbReference>
<dbReference type="EMBL" id="CP022530">
    <property type="protein sequence ID" value="ASP37696.1"/>
    <property type="molecule type" value="Genomic_DNA"/>
</dbReference>
<evidence type="ECO:0000259" key="2">
    <source>
        <dbReference type="Pfam" id="PF13505"/>
    </source>
</evidence>
<keyword evidence="4" id="KW-1185">Reference proteome</keyword>
<dbReference type="KEGG" id="bsan:CHH28_02975"/>
<gene>
    <name evidence="3" type="ORF">CHH28_02975</name>
</gene>